<keyword evidence="5 6" id="KW-0472">Membrane</keyword>
<evidence type="ECO:0000256" key="1">
    <source>
        <dbReference type="ARBA" id="ARBA00004141"/>
    </source>
</evidence>
<feature type="transmembrane region" description="Helical" evidence="6">
    <location>
        <begin position="268"/>
        <end position="293"/>
    </location>
</feature>
<keyword evidence="9" id="KW-1185">Reference proteome</keyword>
<feature type="transmembrane region" description="Helical" evidence="6">
    <location>
        <begin position="388"/>
        <end position="406"/>
    </location>
</feature>
<feature type="transmembrane region" description="Helical" evidence="6">
    <location>
        <begin position="89"/>
        <end position="109"/>
    </location>
</feature>
<feature type="compositionally biased region" description="Polar residues" evidence="7">
    <location>
        <begin position="11"/>
        <end position="21"/>
    </location>
</feature>
<sequence length="497" mass="54471">MESNAEAPLLTSKNPTHNTHFTGDVEDIPPINDVKDFFLQFGIESKKLWYLAAPAIFTSICQYSLGAITQTFAGHVGTLDLAAVSIENSVIAGFSLGIMLGMGSALETLCGQAFGAGQVDMLGVYMQRSWVILFVTGLILMLLYIFATPLLLFIGQTEDISQAAGQMALWMIPQLFAYAFNYPIAKFLQAQSKIMVMAYISAVALVLHTFFSWLLMLKLGWGLWGGALVLNLSWWFMVVAQMIYILSGTCGRAWSGFSWEAFSNLWSFVKLSLASAIMLCLEVWYFMALILFAGYIKNAEIAVDALSICMNILGWAVMASIGFNAAISVRVSNELGAAHPRTAKFSIVVVVISAFLVGILFAIFLGIFRNQYPAVFADSLEVQQAVYALTPLLAACLIINNIQPALSGVAIGAGWQAVIAYINIACYYIFGIPLGLTLGFVANWGVKGIWIGMLTGTVVQTVILVWICYRTNWDKEASMAEKRIRKWSGQKEVEGEH</sequence>
<feature type="transmembrane region" description="Helical" evidence="6">
    <location>
        <begin position="418"/>
        <end position="442"/>
    </location>
</feature>
<evidence type="ECO:0000256" key="7">
    <source>
        <dbReference type="SAM" id="MobiDB-lite"/>
    </source>
</evidence>
<reference evidence="8 9" key="1">
    <citation type="submission" date="2022-01" db="EMBL/GenBank/DDBJ databases">
        <authorList>
            <person name="Xiong W."/>
            <person name="Schranz E."/>
        </authorList>
    </citation>
    <scope>NUCLEOTIDE SEQUENCE [LARGE SCALE GENOMIC DNA]</scope>
</reference>
<evidence type="ECO:0000256" key="2">
    <source>
        <dbReference type="ARBA" id="ARBA00010199"/>
    </source>
</evidence>
<organism evidence="8 9">
    <name type="scientific">Lactuca virosa</name>
    <dbReference type="NCBI Taxonomy" id="75947"/>
    <lineage>
        <taxon>Eukaryota</taxon>
        <taxon>Viridiplantae</taxon>
        <taxon>Streptophyta</taxon>
        <taxon>Embryophyta</taxon>
        <taxon>Tracheophyta</taxon>
        <taxon>Spermatophyta</taxon>
        <taxon>Magnoliopsida</taxon>
        <taxon>eudicotyledons</taxon>
        <taxon>Gunneridae</taxon>
        <taxon>Pentapetalae</taxon>
        <taxon>asterids</taxon>
        <taxon>campanulids</taxon>
        <taxon>Asterales</taxon>
        <taxon>Asteraceae</taxon>
        <taxon>Cichorioideae</taxon>
        <taxon>Cichorieae</taxon>
        <taxon>Lactucinae</taxon>
        <taxon>Lactuca</taxon>
    </lineage>
</organism>
<keyword evidence="3 6" id="KW-0812">Transmembrane</keyword>
<dbReference type="GO" id="GO:1990961">
    <property type="term" value="P:xenobiotic detoxification by transmembrane export across the plasma membrane"/>
    <property type="evidence" value="ECO:0007669"/>
    <property type="project" value="InterPro"/>
</dbReference>
<evidence type="ECO:0000256" key="6">
    <source>
        <dbReference type="RuleBase" id="RU004914"/>
    </source>
</evidence>
<comment type="subcellular location">
    <subcellularLocation>
        <location evidence="1">Membrane</location>
        <topology evidence="1">Multi-pass membrane protein</topology>
    </subcellularLocation>
</comment>
<dbReference type="InterPro" id="IPR045069">
    <property type="entry name" value="MATE_euk"/>
</dbReference>
<dbReference type="Pfam" id="PF01554">
    <property type="entry name" value="MatE"/>
    <property type="match status" value="2"/>
</dbReference>
<proteinExistence type="inferred from homology"/>
<evidence type="ECO:0000313" key="8">
    <source>
        <dbReference type="EMBL" id="CAH1452909.1"/>
    </source>
</evidence>
<feature type="transmembrane region" description="Helical" evidence="6">
    <location>
        <begin position="167"/>
        <end position="184"/>
    </location>
</feature>
<feature type="region of interest" description="Disordered" evidence="7">
    <location>
        <begin position="1"/>
        <end position="25"/>
    </location>
</feature>
<name>A0AAU9PRR2_9ASTR</name>
<feature type="transmembrane region" description="Helical" evidence="6">
    <location>
        <begin position="196"/>
        <end position="215"/>
    </location>
</feature>
<evidence type="ECO:0000256" key="3">
    <source>
        <dbReference type="ARBA" id="ARBA00022692"/>
    </source>
</evidence>
<feature type="transmembrane region" description="Helical" evidence="6">
    <location>
        <begin position="48"/>
        <end position="69"/>
    </location>
</feature>
<evidence type="ECO:0000256" key="5">
    <source>
        <dbReference type="ARBA" id="ARBA00023136"/>
    </source>
</evidence>
<gene>
    <name evidence="8" type="ORF">LVIROSA_LOCUS38195</name>
</gene>
<dbReference type="EMBL" id="CAKMRJ010005745">
    <property type="protein sequence ID" value="CAH1452909.1"/>
    <property type="molecule type" value="Genomic_DNA"/>
</dbReference>
<dbReference type="GO" id="GO:0016020">
    <property type="term" value="C:membrane"/>
    <property type="evidence" value="ECO:0007669"/>
    <property type="project" value="UniProtKB-SubCell"/>
</dbReference>
<dbReference type="Proteomes" id="UP001157418">
    <property type="component" value="Unassembled WGS sequence"/>
</dbReference>
<dbReference type="AlphaFoldDB" id="A0AAU9PRR2"/>
<feature type="transmembrane region" description="Helical" evidence="6">
    <location>
        <begin position="221"/>
        <end position="247"/>
    </location>
</feature>
<dbReference type="CDD" id="cd13132">
    <property type="entry name" value="MATE_eukaryotic"/>
    <property type="match status" value="1"/>
</dbReference>
<evidence type="ECO:0000313" key="9">
    <source>
        <dbReference type="Proteomes" id="UP001157418"/>
    </source>
</evidence>
<dbReference type="PANTHER" id="PTHR11206">
    <property type="entry name" value="MULTIDRUG RESISTANCE PROTEIN"/>
    <property type="match status" value="1"/>
</dbReference>
<feature type="transmembrane region" description="Helical" evidence="6">
    <location>
        <begin position="305"/>
        <end position="327"/>
    </location>
</feature>
<accession>A0AAU9PRR2</accession>
<keyword evidence="4 6" id="KW-1133">Transmembrane helix</keyword>
<evidence type="ECO:0000256" key="4">
    <source>
        <dbReference type="ARBA" id="ARBA00022989"/>
    </source>
</evidence>
<feature type="transmembrane region" description="Helical" evidence="6">
    <location>
        <begin position="448"/>
        <end position="469"/>
    </location>
</feature>
<comment type="similarity">
    <text evidence="2 6">Belongs to the multi antimicrobial extrusion (MATE) (TC 2.A.66.1) family.</text>
</comment>
<feature type="transmembrane region" description="Helical" evidence="6">
    <location>
        <begin position="130"/>
        <end position="155"/>
    </location>
</feature>
<dbReference type="NCBIfam" id="TIGR00797">
    <property type="entry name" value="matE"/>
    <property type="match status" value="1"/>
</dbReference>
<dbReference type="GO" id="GO:0042910">
    <property type="term" value="F:xenobiotic transmembrane transporter activity"/>
    <property type="evidence" value="ECO:0007669"/>
    <property type="project" value="InterPro"/>
</dbReference>
<comment type="caution">
    <text evidence="8">The sequence shown here is derived from an EMBL/GenBank/DDBJ whole genome shotgun (WGS) entry which is preliminary data.</text>
</comment>
<protein>
    <recommendedName>
        <fullName evidence="6">Protein DETOXIFICATION</fullName>
    </recommendedName>
    <alternativeName>
        <fullName evidence="6">Multidrug and toxic compound extrusion protein</fullName>
    </alternativeName>
</protein>
<dbReference type="InterPro" id="IPR002528">
    <property type="entry name" value="MATE_fam"/>
</dbReference>
<feature type="transmembrane region" description="Helical" evidence="6">
    <location>
        <begin position="347"/>
        <end position="368"/>
    </location>
</feature>
<dbReference type="GO" id="GO:0015297">
    <property type="term" value="F:antiporter activity"/>
    <property type="evidence" value="ECO:0007669"/>
    <property type="project" value="InterPro"/>
</dbReference>